<evidence type="ECO:0000256" key="3">
    <source>
        <dbReference type="ARBA" id="ARBA00023125"/>
    </source>
</evidence>
<evidence type="ECO:0000313" key="7">
    <source>
        <dbReference type="Proteomes" id="UP000294887"/>
    </source>
</evidence>
<dbReference type="Gene3D" id="1.10.10.10">
    <property type="entry name" value="Winged helix-like DNA-binding domain superfamily/Winged helix DNA-binding domain"/>
    <property type="match status" value="1"/>
</dbReference>
<dbReference type="InterPro" id="IPR036390">
    <property type="entry name" value="WH_DNA-bd_sf"/>
</dbReference>
<dbReference type="NCBIfam" id="NF007528">
    <property type="entry name" value="PRK10141.1"/>
    <property type="match status" value="1"/>
</dbReference>
<dbReference type="CDD" id="cd00090">
    <property type="entry name" value="HTH_ARSR"/>
    <property type="match status" value="1"/>
</dbReference>
<dbReference type="EMBL" id="SMFQ01000002">
    <property type="protein sequence ID" value="TCJ88703.1"/>
    <property type="molecule type" value="Genomic_DNA"/>
</dbReference>
<evidence type="ECO:0000259" key="5">
    <source>
        <dbReference type="PROSITE" id="PS50987"/>
    </source>
</evidence>
<dbReference type="NCBIfam" id="NF033788">
    <property type="entry name" value="HTH_metalloreg"/>
    <property type="match status" value="1"/>
</dbReference>
<dbReference type="AlphaFoldDB" id="A0A4R1F4E6"/>
<evidence type="ECO:0000256" key="2">
    <source>
        <dbReference type="ARBA" id="ARBA00023015"/>
    </source>
</evidence>
<keyword evidence="3" id="KW-0238">DNA-binding</keyword>
<dbReference type="PANTHER" id="PTHR33154:SF18">
    <property type="entry name" value="ARSENICAL RESISTANCE OPERON REPRESSOR"/>
    <property type="match status" value="1"/>
</dbReference>
<protein>
    <submittedName>
        <fullName evidence="6">ArsR family transcriptional regulator</fullName>
    </submittedName>
</protein>
<dbReference type="InterPro" id="IPR011991">
    <property type="entry name" value="ArsR-like_HTH"/>
</dbReference>
<evidence type="ECO:0000256" key="4">
    <source>
        <dbReference type="ARBA" id="ARBA00023163"/>
    </source>
</evidence>
<dbReference type="InterPro" id="IPR051081">
    <property type="entry name" value="HTH_MetalResp_TranReg"/>
</dbReference>
<reference evidence="6 7" key="1">
    <citation type="submission" date="2019-03" db="EMBL/GenBank/DDBJ databases">
        <title>Genomic Encyclopedia of Type Strains, Phase IV (KMG-IV): sequencing the most valuable type-strain genomes for metagenomic binning, comparative biology and taxonomic classification.</title>
        <authorList>
            <person name="Goeker M."/>
        </authorList>
    </citation>
    <scope>NUCLEOTIDE SEQUENCE [LARGE SCALE GENOMIC DNA]</scope>
    <source>
        <strain evidence="6 7">DSM 24830</strain>
    </source>
</reference>
<dbReference type="SUPFAM" id="SSF46785">
    <property type="entry name" value="Winged helix' DNA-binding domain"/>
    <property type="match status" value="1"/>
</dbReference>
<dbReference type="InterPro" id="IPR001845">
    <property type="entry name" value="HTH_ArsR_DNA-bd_dom"/>
</dbReference>
<dbReference type="GO" id="GO:0003677">
    <property type="term" value="F:DNA binding"/>
    <property type="evidence" value="ECO:0007669"/>
    <property type="project" value="UniProtKB-KW"/>
</dbReference>
<sequence length="124" mass="14200">MMTSQITSQITPEEFTKALSDPTRLRVLMLLIEEDELCVCQLTEALNMVQPKISRHLAVLREKKILLDNRKGLWIFYRLHPEMPTWCHQTLLALSSGCFDNEPYKADLAKIKKTLLPDGASVCI</sequence>
<evidence type="ECO:0000256" key="1">
    <source>
        <dbReference type="ARBA" id="ARBA00022849"/>
    </source>
</evidence>
<comment type="caution">
    <text evidence="6">The sequence shown here is derived from an EMBL/GenBank/DDBJ whole genome shotgun (WGS) entry which is preliminary data.</text>
</comment>
<keyword evidence="1" id="KW-0059">Arsenical resistance</keyword>
<organism evidence="6 7">
    <name type="scientific">Cocleimonas flava</name>
    <dbReference type="NCBI Taxonomy" id="634765"/>
    <lineage>
        <taxon>Bacteria</taxon>
        <taxon>Pseudomonadati</taxon>
        <taxon>Pseudomonadota</taxon>
        <taxon>Gammaproteobacteria</taxon>
        <taxon>Thiotrichales</taxon>
        <taxon>Thiotrichaceae</taxon>
        <taxon>Cocleimonas</taxon>
    </lineage>
</organism>
<dbReference type="Pfam" id="PF01022">
    <property type="entry name" value="HTH_5"/>
    <property type="match status" value="1"/>
</dbReference>
<dbReference type="GO" id="GO:0046685">
    <property type="term" value="P:response to arsenic-containing substance"/>
    <property type="evidence" value="ECO:0007669"/>
    <property type="project" value="UniProtKB-KW"/>
</dbReference>
<dbReference type="PANTHER" id="PTHR33154">
    <property type="entry name" value="TRANSCRIPTIONAL REGULATOR, ARSR FAMILY"/>
    <property type="match status" value="1"/>
</dbReference>
<proteinExistence type="predicted"/>
<accession>A0A4R1F4E6</accession>
<feature type="domain" description="HTH arsR-type" evidence="5">
    <location>
        <begin position="4"/>
        <end position="104"/>
    </location>
</feature>
<dbReference type="PRINTS" id="PR00778">
    <property type="entry name" value="HTHARSR"/>
</dbReference>
<keyword evidence="7" id="KW-1185">Reference proteome</keyword>
<dbReference type="Proteomes" id="UP000294887">
    <property type="component" value="Unassembled WGS sequence"/>
</dbReference>
<dbReference type="RefSeq" id="WP_243651443.1">
    <property type="nucleotide sequence ID" value="NZ_BAAAFU010000008.1"/>
</dbReference>
<keyword evidence="4" id="KW-0804">Transcription</keyword>
<name>A0A4R1F4E6_9GAMM</name>
<gene>
    <name evidence="6" type="ORF">EV695_0561</name>
</gene>
<dbReference type="PROSITE" id="PS50987">
    <property type="entry name" value="HTH_ARSR_2"/>
    <property type="match status" value="1"/>
</dbReference>
<dbReference type="InterPro" id="IPR036388">
    <property type="entry name" value="WH-like_DNA-bd_sf"/>
</dbReference>
<keyword evidence="2" id="KW-0805">Transcription regulation</keyword>
<dbReference type="SMART" id="SM00418">
    <property type="entry name" value="HTH_ARSR"/>
    <property type="match status" value="1"/>
</dbReference>
<evidence type="ECO:0000313" key="6">
    <source>
        <dbReference type="EMBL" id="TCJ88703.1"/>
    </source>
</evidence>
<dbReference type="GO" id="GO:0003700">
    <property type="term" value="F:DNA-binding transcription factor activity"/>
    <property type="evidence" value="ECO:0007669"/>
    <property type="project" value="InterPro"/>
</dbReference>